<evidence type="ECO:0000313" key="2">
    <source>
        <dbReference type="EMBL" id="KGH08826.1"/>
    </source>
</evidence>
<dbReference type="AlphaFoldDB" id="A0A0E3CF14"/>
<evidence type="ECO:0000313" key="4">
    <source>
        <dbReference type="Proteomes" id="UP000029567"/>
    </source>
</evidence>
<keyword evidence="3" id="KW-1185">Reference proteome</keyword>
<organism evidence="2 3">
    <name type="scientific">Comamonas thiooxydans</name>
    <dbReference type="NCBI Taxonomy" id="363952"/>
    <lineage>
        <taxon>Bacteria</taxon>
        <taxon>Pseudomonadati</taxon>
        <taxon>Pseudomonadota</taxon>
        <taxon>Betaproteobacteria</taxon>
        <taxon>Burkholderiales</taxon>
        <taxon>Comamonadaceae</taxon>
        <taxon>Comamonas</taxon>
    </lineage>
</organism>
<comment type="caution">
    <text evidence="2">The sequence shown here is derived from an EMBL/GenBank/DDBJ whole genome shotgun (WGS) entry which is preliminary data.</text>
</comment>
<dbReference type="EMBL" id="AWTP01000122">
    <property type="protein sequence ID" value="KGH08826.1"/>
    <property type="molecule type" value="Genomic_DNA"/>
</dbReference>
<reference evidence="3 4" key="1">
    <citation type="submission" date="2013-09" db="EMBL/GenBank/DDBJ databases">
        <title>High correlation between genotypes and phenotypes of environmental bacteria Comamonas testosteroni strains.</title>
        <authorList>
            <person name="Liu L."/>
            <person name="Zhu W."/>
            <person name="Xia X."/>
            <person name="Xu B."/>
            <person name="Luo M."/>
            <person name="Wang G."/>
        </authorList>
    </citation>
    <scope>NUCLEOTIDE SEQUENCE [LARGE SCALE GENOMIC DNA]</scope>
    <source>
        <strain evidence="2 3">DF2</strain>
        <strain evidence="1 4">JL14</strain>
    </source>
</reference>
<dbReference type="Proteomes" id="UP000029549">
    <property type="component" value="Unassembled WGS sequence"/>
</dbReference>
<dbReference type="Proteomes" id="UP000029567">
    <property type="component" value="Unassembled WGS sequence"/>
</dbReference>
<proteinExistence type="predicted"/>
<protein>
    <submittedName>
        <fullName evidence="2">Uncharacterized protein</fullName>
    </submittedName>
</protein>
<gene>
    <name evidence="1" type="ORF">P245_13215</name>
    <name evidence="2" type="ORF">P608_16945</name>
</gene>
<name>A0A0E3CF14_9BURK</name>
<evidence type="ECO:0000313" key="3">
    <source>
        <dbReference type="Proteomes" id="UP000029549"/>
    </source>
</evidence>
<evidence type="ECO:0000313" key="1">
    <source>
        <dbReference type="EMBL" id="KGG91967.1"/>
    </source>
</evidence>
<dbReference type="EMBL" id="AWTN01000091">
    <property type="protein sequence ID" value="KGG91967.1"/>
    <property type="molecule type" value="Genomic_DNA"/>
</dbReference>
<sequence length="33" mass="3798">MSQNRFTFQQAKSAQAHIRSQMFAEAQPLADKM</sequence>
<accession>A0A0E3CF14</accession>